<feature type="domain" description="Aldehyde dehydrogenase" evidence="5">
    <location>
        <begin position="18"/>
        <end position="470"/>
    </location>
</feature>
<keyword evidence="2" id="KW-0520">NAD</keyword>
<dbReference type="OrthoDB" id="9772584at2"/>
<dbReference type="InterPro" id="IPR016163">
    <property type="entry name" value="Ald_DH_C"/>
</dbReference>
<dbReference type="EMBL" id="LGAP01000002">
    <property type="protein sequence ID" value="KOF21370.1"/>
    <property type="molecule type" value="Genomic_DNA"/>
</dbReference>
<dbReference type="Proteomes" id="UP000037425">
    <property type="component" value="Unassembled WGS sequence"/>
</dbReference>
<proteinExistence type="inferred from homology"/>
<dbReference type="SUPFAM" id="SSF53720">
    <property type="entry name" value="ALDH-like"/>
    <property type="match status" value="1"/>
</dbReference>
<evidence type="ECO:0000256" key="4">
    <source>
        <dbReference type="RuleBase" id="RU003345"/>
    </source>
</evidence>
<organism evidence="6 7">
    <name type="scientific">Ensifer adhaerens</name>
    <name type="common">Sinorhizobium morelense</name>
    <dbReference type="NCBI Taxonomy" id="106592"/>
    <lineage>
        <taxon>Bacteria</taxon>
        <taxon>Pseudomonadati</taxon>
        <taxon>Pseudomonadota</taxon>
        <taxon>Alphaproteobacteria</taxon>
        <taxon>Hyphomicrobiales</taxon>
        <taxon>Rhizobiaceae</taxon>
        <taxon>Sinorhizobium/Ensifer group</taxon>
        <taxon>Ensifer</taxon>
    </lineage>
</organism>
<dbReference type="PROSITE" id="PS00687">
    <property type="entry name" value="ALDEHYDE_DEHYDR_GLU"/>
    <property type="match status" value="1"/>
</dbReference>
<reference evidence="7" key="1">
    <citation type="submission" date="2015-07" db="EMBL/GenBank/DDBJ databases">
        <title>Whole genome sequence of an Ensifer adhaerens strain isolated from a cave pool in the Wind Cave National Park.</title>
        <authorList>
            <person name="Eng W.W.H."/>
            <person name="Gan H.M."/>
            <person name="Barton H.A."/>
            <person name="Savka M.A."/>
        </authorList>
    </citation>
    <scope>NUCLEOTIDE SEQUENCE [LARGE SCALE GENOMIC DNA]</scope>
    <source>
        <strain evidence="7">SD006</strain>
    </source>
</reference>
<dbReference type="InterPro" id="IPR016162">
    <property type="entry name" value="Ald_DH_N"/>
</dbReference>
<dbReference type="InterPro" id="IPR015590">
    <property type="entry name" value="Aldehyde_DH_dom"/>
</dbReference>
<dbReference type="FunFam" id="3.40.309.10:FF:000010">
    <property type="entry name" value="Gamma-aminobutyraldehyde dehydrogenase"/>
    <property type="match status" value="1"/>
</dbReference>
<dbReference type="Gene3D" id="3.40.309.10">
    <property type="entry name" value="Aldehyde Dehydrogenase, Chain A, domain 2"/>
    <property type="match status" value="1"/>
</dbReference>
<dbReference type="CDD" id="cd07092">
    <property type="entry name" value="ALDH_ABALDH-YdcW"/>
    <property type="match status" value="1"/>
</dbReference>
<evidence type="ECO:0000313" key="6">
    <source>
        <dbReference type="EMBL" id="KOF21370.1"/>
    </source>
</evidence>
<sequence>MDTQLLIGSRFEAGTEAEEHILNPRTGAKIIDLAEASHMQVEAAVDAAERAFVSWSMTTPGERSGYLLRIADAIEKNADDFAALEALNCGKPINAVKNDELPAIIDCWRFFAGAIRNLHAPTSGEYLPGHTSMVRRDPVGIVGSIAPWNYPLMMMAWKLAPAIAGGNTVVFKPSEQTPLTALKLARLLADILPEGVVNVVAGRGETVGNALINHPKISMVSITGDIATGKKVLAAAAKTVKRTHLELGGKAPVIVYDDADLEAVVNGIRTFGYYNAGQDCTAACRIYAEAGIYEKLVADLSSAVSTIRYNLADDTENEIGPLISRRQRDRVASFVERAADQKHIEITTGGGAGSADGFFFQPTVIAGATQEDEIVRREVFGPVVSVTRFTGNDDAIAWANDSDYGLASSVWTKDISKAMKAASRLRYGCTWINTHFMLTNEMPHGGVKQSGYGKDMSVYALEDYTAVRHIMINHG</sequence>
<dbReference type="Pfam" id="PF00171">
    <property type="entry name" value="Aldedh"/>
    <property type="match status" value="1"/>
</dbReference>
<protein>
    <submittedName>
        <fullName evidence="6">Gamma-aminobutyraldehyde dehydrogenase</fullName>
        <ecNumber evidence="6">1.2.1.19</ecNumber>
    </submittedName>
</protein>
<dbReference type="RefSeq" id="WP_053248310.1">
    <property type="nucleotide sequence ID" value="NZ_LGAP01000002.1"/>
</dbReference>
<gene>
    <name evidence="6" type="ORF">AC244_08505</name>
</gene>
<dbReference type="PATRIC" id="fig|106592.7.peg.3371"/>
<evidence type="ECO:0000256" key="3">
    <source>
        <dbReference type="PROSITE-ProRule" id="PRU10007"/>
    </source>
</evidence>
<dbReference type="PANTHER" id="PTHR11699">
    <property type="entry name" value="ALDEHYDE DEHYDROGENASE-RELATED"/>
    <property type="match status" value="1"/>
</dbReference>
<accession>A0A0L8C3A1</accession>
<comment type="caution">
    <text evidence="6">The sequence shown here is derived from an EMBL/GenBank/DDBJ whole genome shotgun (WGS) entry which is preliminary data.</text>
</comment>
<dbReference type="InterPro" id="IPR029510">
    <property type="entry name" value="Ald_DH_CS_GLU"/>
</dbReference>
<dbReference type="GO" id="GO:0019145">
    <property type="term" value="F:aminobutyraldehyde dehydrogenase (NAD+) activity"/>
    <property type="evidence" value="ECO:0007669"/>
    <property type="project" value="UniProtKB-EC"/>
</dbReference>
<keyword evidence="1 4" id="KW-0560">Oxidoreductase</keyword>
<dbReference type="Gene3D" id="3.40.605.10">
    <property type="entry name" value="Aldehyde Dehydrogenase, Chain A, domain 1"/>
    <property type="match status" value="1"/>
</dbReference>
<dbReference type="AlphaFoldDB" id="A0A0L8C3A1"/>
<dbReference type="NCBIfam" id="NF010000">
    <property type="entry name" value="PRK13473.1"/>
    <property type="match status" value="1"/>
</dbReference>
<evidence type="ECO:0000256" key="2">
    <source>
        <dbReference type="ARBA" id="ARBA00023027"/>
    </source>
</evidence>
<dbReference type="InterPro" id="IPR015657">
    <property type="entry name" value="Aminobutyraldehyde_DH"/>
</dbReference>
<dbReference type="InterPro" id="IPR016161">
    <property type="entry name" value="Ald_DH/histidinol_DH"/>
</dbReference>
<dbReference type="FunFam" id="3.40.605.10:FF:000001">
    <property type="entry name" value="Aldehyde dehydrogenase 1"/>
    <property type="match status" value="1"/>
</dbReference>
<feature type="active site" evidence="3">
    <location>
        <position position="246"/>
    </location>
</feature>
<evidence type="ECO:0000259" key="5">
    <source>
        <dbReference type="Pfam" id="PF00171"/>
    </source>
</evidence>
<dbReference type="EC" id="1.2.1.19" evidence="6"/>
<evidence type="ECO:0000256" key="1">
    <source>
        <dbReference type="ARBA" id="ARBA00023002"/>
    </source>
</evidence>
<name>A0A0L8C3A1_ENSAD</name>
<comment type="similarity">
    <text evidence="4">Belongs to the aldehyde dehydrogenase family.</text>
</comment>
<evidence type="ECO:0000313" key="7">
    <source>
        <dbReference type="Proteomes" id="UP000037425"/>
    </source>
</evidence>